<gene>
    <name evidence="1" type="ORF">GCM10009069_05340</name>
</gene>
<proteinExistence type="predicted"/>
<reference evidence="1" key="2">
    <citation type="submission" date="2020-09" db="EMBL/GenBank/DDBJ databases">
        <authorList>
            <person name="Sun Q."/>
            <person name="Kim S."/>
        </authorList>
    </citation>
    <scope>NUCLEOTIDE SEQUENCE</scope>
    <source>
        <strain evidence="1">KCTC 32513</strain>
    </source>
</reference>
<keyword evidence="2" id="KW-1185">Reference proteome</keyword>
<protein>
    <submittedName>
        <fullName evidence="1">Uncharacterized protein</fullName>
    </submittedName>
</protein>
<evidence type="ECO:0000313" key="2">
    <source>
        <dbReference type="Proteomes" id="UP000634004"/>
    </source>
</evidence>
<evidence type="ECO:0000313" key="1">
    <source>
        <dbReference type="EMBL" id="GHA85154.1"/>
    </source>
</evidence>
<sequence>MVHERAGDGPQLERGAADPSGQCGAVDFYTLTGLDLGLAVERQMVVIFTDYHMGERRVRRETTGYNMRFCWRLCDADFARPADIAGTARDQNVEVCGDHIQTLADILADYLAIGPAGADQTIGVDDLFQAGKVLG</sequence>
<accession>A0A8J3CQM4</accession>
<organism evidence="1 2">
    <name type="scientific">Algimonas arctica</name>
    <dbReference type="NCBI Taxonomy" id="1479486"/>
    <lineage>
        <taxon>Bacteria</taxon>
        <taxon>Pseudomonadati</taxon>
        <taxon>Pseudomonadota</taxon>
        <taxon>Alphaproteobacteria</taxon>
        <taxon>Maricaulales</taxon>
        <taxon>Robiginitomaculaceae</taxon>
        <taxon>Algimonas</taxon>
    </lineage>
</organism>
<dbReference type="Proteomes" id="UP000634004">
    <property type="component" value="Unassembled WGS sequence"/>
</dbReference>
<comment type="caution">
    <text evidence="1">The sequence shown here is derived from an EMBL/GenBank/DDBJ whole genome shotgun (WGS) entry which is preliminary data.</text>
</comment>
<dbReference type="EMBL" id="BMZH01000002">
    <property type="protein sequence ID" value="GHA85154.1"/>
    <property type="molecule type" value="Genomic_DNA"/>
</dbReference>
<reference evidence="1" key="1">
    <citation type="journal article" date="2014" name="Int. J. Syst. Evol. Microbiol.">
        <title>Complete genome sequence of Corynebacterium casei LMG S-19264T (=DSM 44701T), isolated from a smear-ripened cheese.</title>
        <authorList>
            <consortium name="US DOE Joint Genome Institute (JGI-PGF)"/>
            <person name="Walter F."/>
            <person name="Albersmeier A."/>
            <person name="Kalinowski J."/>
            <person name="Ruckert C."/>
        </authorList>
    </citation>
    <scope>NUCLEOTIDE SEQUENCE</scope>
    <source>
        <strain evidence="1">KCTC 32513</strain>
    </source>
</reference>
<dbReference type="AlphaFoldDB" id="A0A8J3CQM4"/>
<name>A0A8J3CQM4_9PROT</name>